<comment type="catalytic activity">
    <reaction evidence="7">
        <text>L-proline + NADP(+) = 1-pyrroline-2-carboxylate + NADPH + H(+)</text>
        <dbReference type="Rhea" id="RHEA:20317"/>
        <dbReference type="ChEBI" id="CHEBI:15378"/>
        <dbReference type="ChEBI" id="CHEBI:39785"/>
        <dbReference type="ChEBI" id="CHEBI:57783"/>
        <dbReference type="ChEBI" id="CHEBI:58349"/>
        <dbReference type="ChEBI" id="CHEBI:60039"/>
        <dbReference type="EC" id="1.5.1.1"/>
    </reaction>
    <physiologicalReaction direction="right-to-left" evidence="7">
        <dbReference type="Rhea" id="RHEA:20319"/>
    </physiologicalReaction>
</comment>
<comment type="catalytic activity">
    <reaction evidence="8">
        <text>(3R)-1,4-thiomorpholine-3-carboxylate + NAD(+) = 3,4-dehydrothiomorpholine-3-carboxylate + NADH + 2 H(+)</text>
        <dbReference type="Rhea" id="RHEA:12504"/>
        <dbReference type="ChEBI" id="CHEBI:15378"/>
        <dbReference type="ChEBI" id="CHEBI:57540"/>
        <dbReference type="ChEBI" id="CHEBI:57945"/>
        <dbReference type="ChEBI" id="CHEBI:58517"/>
        <dbReference type="ChEBI" id="CHEBI:176873"/>
        <dbReference type="EC" id="1.5.1.25"/>
    </reaction>
    <physiologicalReaction direction="right-to-left" evidence="8">
        <dbReference type="Rhea" id="RHEA:12506"/>
    </physiologicalReaction>
</comment>
<comment type="catalytic activity">
    <reaction evidence="11">
        <text>(S)-cystathionine ketimine + NADH + 2 H(+) = (3R,5S)-2,3,5,6,7-pentahydro-1,4-thiazepine-3,5-dicarboxylate + NAD(+)</text>
        <dbReference type="Rhea" id="RHEA:68032"/>
        <dbReference type="ChEBI" id="CHEBI:15378"/>
        <dbReference type="ChEBI" id="CHEBI:57540"/>
        <dbReference type="ChEBI" id="CHEBI:57945"/>
        <dbReference type="ChEBI" id="CHEBI:176808"/>
        <dbReference type="ChEBI" id="CHEBI:176810"/>
    </reaction>
    <physiologicalReaction direction="left-to-right" evidence="11">
        <dbReference type="Rhea" id="RHEA:68033"/>
    </physiologicalReaction>
</comment>
<reference evidence="18 19" key="1">
    <citation type="journal article" date="2011" name="Genome Biol. Evol.">
        <title>Integration of the genetic map and genome assembly of fugu facilitates insights into distinct features of genome evolution in teleosts and mammals.</title>
        <authorList>
            <person name="Kai W."/>
            <person name="Kikuchi K."/>
            <person name="Tohari S."/>
            <person name="Chew A.K."/>
            <person name="Tay A."/>
            <person name="Fujiwara A."/>
            <person name="Hosoya S."/>
            <person name="Suetake H."/>
            <person name="Naruse K."/>
            <person name="Brenner S."/>
            <person name="Suzuki Y."/>
            <person name="Venkatesh B."/>
        </authorList>
    </citation>
    <scope>NUCLEOTIDE SEQUENCE [LARGE SCALE GENOMIC DNA]</scope>
</reference>
<gene>
    <name evidence="18" type="primary">crym</name>
</gene>
<dbReference type="PANTHER" id="PTHR13812:SF19">
    <property type="entry name" value="KETIMINE REDUCTASE MU-CRYSTALLIN"/>
    <property type="match status" value="1"/>
</dbReference>
<comment type="catalytic activity">
    <reaction evidence="10">
        <text>(R)-lanthionine ketimine + NADPH + 2 H(+) = (3R,5R)-1,4-thiomorpholine-3,5-dicarboxylate + NADP(+)</text>
        <dbReference type="Rhea" id="RHEA:68040"/>
        <dbReference type="ChEBI" id="CHEBI:15378"/>
        <dbReference type="ChEBI" id="CHEBI:57783"/>
        <dbReference type="ChEBI" id="CHEBI:58349"/>
        <dbReference type="ChEBI" id="CHEBI:176891"/>
        <dbReference type="ChEBI" id="CHEBI:176892"/>
    </reaction>
    <physiologicalReaction direction="left-to-right" evidence="10">
        <dbReference type="Rhea" id="RHEA:68041"/>
    </physiologicalReaction>
</comment>
<dbReference type="Pfam" id="PF02423">
    <property type="entry name" value="OCD_Mu_crystall"/>
    <property type="match status" value="1"/>
</dbReference>
<evidence type="ECO:0000313" key="19">
    <source>
        <dbReference type="Proteomes" id="UP000005226"/>
    </source>
</evidence>
<dbReference type="GO" id="GO:0050241">
    <property type="term" value="F:pyrroline-2-carboxylate reductase activity"/>
    <property type="evidence" value="ECO:0007669"/>
    <property type="project" value="UniProtKB-EC"/>
</dbReference>
<dbReference type="FunFam" id="3.40.50.720:FF:000241">
    <property type="entry name" value="ketimine reductase mu-crystallin"/>
    <property type="match status" value="1"/>
</dbReference>
<evidence type="ECO:0000313" key="18">
    <source>
        <dbReference type="Ensembl" id="ENSTRUP00000048384.2"/>
    </source>
</evidence>
<reference evidence="18" key="3">
    <citation type="submission" date="2025-09" db="UniProtKB">
        <authorList>
            <consortium name="Ensembl"/>
        </authorList>
    </citation>
    <scope>IDENTIFICATION</scope>
</reference>
<dbReference type="GO" id="GO:0042403">
    <property type="term" value="P:thyroid hormone metabolic process"/>
    <property type="evidence" value="ECO:0007669"/>
    <property type="project" value="TreeGrafter"/>
</dbReference>
<evidence type="ECO:0000256" key="10">
    <source>
        <dbReference type="ARBA" id="ARBA00093248"/>
    </source>
</evidence>
<dbReference type="Proteomes" id="UP000005226">
    <property type="component" value="Chromosome 1"/>
</dbReference>
<evidence type="ECO:0000256" key="9">
    <source>
        <dbReference type="ARBA" id="ARBA00093227"/>
    </source>
</evidence>
<evidence type="ECO:0000256" key="2">
    <source>
        <dbReference type="ARBA" id="ARBA00012883"/>
    </source>
</evidence>
<comment type="similarity">
    <text evidence="1">Belongs to the ornithine cyclodeaminase/mu-crystallin family.</text>
</comment>
<evidence type="ECO:0000256" key="7">
    <source>
        <dbReference type="ARBA" id="ARBA00093203"/>
    </source>
</evidence>
<dbReference type="EC" id="1.5.1.1" evidence="16"/>
<sequence>MSQPPVVIWAPAVKRLLHYKDLVPRLEEVLGKFSKRDSAEVLQPVRTAVPLQKHNGFMLSMPAYMENTGILSTKLVCLYKRNEGSTLPSTQATMLLLDPECGNMKAVMDGEVITHMRTAAVSAISAKLLMHPEAEVLTILGTGKQALSHYDVFTEMFAFKEVRVWSHTRQRADMFCQHVPGPLKAFSSAEEAVRGADVIVTVTRSTEPVLFGAWVKPGAHVSAVGACRPDWRELDDALMKEAVLYVDSREGAMAESGDVILSGAKVFAELGDVVNGAKPALREKTTVFKSLGRSLKKDRKPYVNCALLTFVLGGRNGSSGCRVCSAGV</sequence>
<dbReference type="InterPro" id="IPR003462">
    <property type="entry name" value="ODC_Mu_crystall"/>
</dbReference>
<dbReference type="Gene3D" id="3.40.50.720">
    <property type="entry name" value="NAD(P)-binding Rossmann-like Domain"/>
    <property type="match status" value="1"/>
</dbReference>
<comment type="catalytic activity">
    <reaction evidence="12">
        <text>(3R)-1,4-thiomorpholine-3-carboxylate + NADP(+) = 3,4-dehydrothiomorpholine-3-carboxylate + NADPH + 2 H(+)</text>
        <dbReference type="Rhea" id="RHEA:12500"/>
        <dbReference type="ChEBI" id="CHEBI:15378"/>
        <dbReference type="ChEBI" id="CHEBI:57783"/>
        <dbReference type="ChEBI" id="CHEBI:58349"/>
        <dbReference type="ChEBI" id="CHEBI:58517"/>
        <dbReference type="ChEBI" id="CHEBI:176873"/>
        <dbReference type="EC" id="1.5.1.25"/>
    </reaction>
    <physiologicalReaction direction="right-to-left" evidence="12">
        <dbReference type="Rhea" id="RHEA:12502"/>
    </physiologicalReaction>
</comment>
<evidence type="ECO:0000256" key="13">
    <source>
        <dbReference type="ARBA" id="ARBA00093264"/>
    </source>
</evidence>
<comment type="catalytic activity">
    <reaction evidence="14">
        <text>L-pipecolate + NADP(+) = Delta(1)-piperideine-2-carboxylate + NADPH + H(+)</text>
        <dbReference type="Rhea" id="RHEA:12524"/>
        <dbReference type="ChEBI" id="CHEBI:15378"/>
        <dbReference type="ChEBI" id="CHEBI:57783"/>
        <dbReference type="ChEBI" id="CHEBI:58349"/>
        <dbReference type="ChEBI" id="CHEBI:61185"/>
        <dbReference type="ChEBI" id="CHEBI:77631"/>
        <dbReference type="EC" id="1.5.1.1"/>
    </reaction>
    <physiologicalReaction direction="right-to-left" evidence="14">
        <dbReference type="Rhea" id="RHEA:12526"/>
    </physiologicalReaction>
</comment>
<dbReference type="GeneTree" id="ENSGT00390000000237"/>
<dbReference type="GO" id="GO:0047127">
    <property type="term" value="F:thiomorpholine-carboxylate dehydrogenase activity"/>
    <property type="evidence" value="ECO:0007669"/>
    <property type="project" value="UniProtKB-EC"/>
</dbReference>
<comment type="catalytic activity">
    <reaction evidence="5">
        <text>L-pipecolate + NAD(+) = Delta(1)-piperideine-2-carboxylate + NADH + H(+)</text>
        <dbReference type="Rhea" id="RHEA:30807"/>
        <dbReference type="ChEBI" id="CHEBI:15378"/>
        <dbReference type="ChEBI" id="CHEBI:57540"/>
        <dbReference type="ChEBI" id="CHEBI:57945"/>
        <dbReference type="ChEBI" id="CHEBI:61185"/>
        <dbReference type="ChEBI" id="CHEBI:77631"/>
        <dbReference type="EC" id="1.5.1.1"/>
    </reaction>
    <physiologicalReaction direction="right-to-left" evidence="5">
        <dbReference type="Rhea" id="RHEA:30809"/>
    </physiologicalReaction>
</comment>
<evidence type="ECO:0000256" key="14">
    <source>
        <dbReference type="ARBA" id="ARBA00093273"/>
    </source>
</evidence>
<dbReference type="AlphaFoldDB" id="A0A3B5K4X1"/>
<evidence type="ECO:0000256" key="11">
    <source>
        <dbReference type="ARBA" id="ARBA00093250"/>
    </source>
</evidence>
<evidence type="ECO:0000256" key="15">
    <source>
        <dbReference type="ARBA" id="ARBA00093567"/>
    </source>
</evidence>
<evidence type="ECO:0000256" key="8">
    <source>
        <dbReference type="ARBA" id="ARBA00093226"/>
    </source>
</evidence>
<proteinExistence type="inferred from homology"/>
<dbReference type="EC" id="1.5.1.25" evidence="2"/>
<evidence type="ECO:0000256" key="3">
    <source>
        <dbReference type="ARBA" id="ARBA00015173"/>
    </source>
</evidence>
<dbReference type="PIRSF" id="PIRSF001439">
    <property type="entry name" value="CryM"/>
    <property type="match status" value="1"/>
</dbReference>
<dbReference type="GO" id="GO:0070324">
    <property type="term" value="F:thyroid hormone binding"/>
    <property type="evidence" value="ECO:0007669"/>
    <property type="project" value="TreeGrafter"/>
</dbReference>
<dbReference type="SUPFAM" id="SSF51735">
    <property type="entry name" value="NAD(P)-binding Rossmann-fold domains"/>
    <property type="match status" value="1"/>
</dbReference>
<evidence type="ECO:0000256" key="4">
    <source>
        <dbReference type="ARBA" id="ARBA00033420"/>
    </source>
</evidence>
<reference evidence="18" key="2">
    <citation type="submission" date="2025-08" db="UniProtKB">
        <authorList>
            <consortium name="Ensembl"/>
        </authorList>
    </citation>
    <scope>IDENTIFICATION</scope>
</reference>
<comment type="catalytic activity">
    <reaction evidence="6">
        <text>Delta(2)-thiazoline-2-carboxylate + NADPH + 2 H(+) = L-thiazolidine-2-carboxylate + NADP(+)</text>
        <dbReference type="Rhea" id="RHEA:68072"/>
        <dbReference type="ChEBI" id="CHEBI:15378"/>
        <dbReference type="ChEBI" id="CHEBI:57783"/>
        <dbReference type="ChEBI" id="CHEBI:58349"/>
        <dbReference type="ChEBI" id="CHEBI:176895"/>
        <dbReference type="ChEBI" id="CHEBI:176896"/>
    </reaction>
    <physiologicalReaction direction="left-to-right" evidence="6">
        <dbReference type="Rhea" id="RHEA:68073"/>
    </physiologicalReaction>
</comment>
<dbReference type="GO" id="GO:0005737">
    <property type="term" value="C:cytoplasm"/>
    <property type="evidence" value="ECO:0007669"/>
    <property type="project" value="TreeGrafter"/>
</dbReference>
<evidence type="ECO:0000256" key="12">
    <source>
        <dbReference type="ARBA" id="ARBA00093263"/>
    </source>
</evidence>
<keyword evidence="19" id="KW-1185">Reference proteome</keyword>
<organism evidence="18 19">
    <name type="scientific">Takifugu rubripes</name>
    <name type="common">Japanese pufferfish</name>
    <name type="synonym">Fugu rubripes</name>
    <dbReference type="NCBI Taxonomy" id="31033"/>
    <lineage>
        <taxon>Eukaryota</taxon>
        <taxon>Metazoa</taxon>
        <taxon>Chordata</taxon>
        <taxon>Craniata</taxon>
        <taxon>Vertebrata</taxon>
        <taxon>Euteleostomi</taxon>
        <taxon>Actinopterygii</taxon>
        <taxon>Neopterygii</taxon>
        <taxon>Teleostei</taxon>
        <taxon>Neoteleostei</taxon>
        <taxon>Acanthomorphata</taxon>
        <taxon>Eupercaria</taxon>
        <taxon>Tetraodontiformes</taxon>
        <taxon>Tetradontoidea</taxon>
        <taxon>Tetraodontidae</taxon>
        <taxon>Takifugu</taxon>
    </lineage>
</organism>
<evidence type="ECO:0000256" key="16">
    <source>
        <dbReference type="ARBA" id="ARBA00093598"/>
    </source>
</evidence>
<name>A0A3B5K4X1_TAKRU</name>
<evidence type="ECO:0000256" key="17">
    <source>
        <dbReference type="ARBA" id="ARBA00093650"/>
    </source>
</evidence>
<dbReference type="InterPro" id="IPR023401">
    <property type="entry name" value="ODC_N"/>
</dbReference>
<dbReference type="Gene3D" id="3.30.1780.10">
    <property type="entry name" value="ornithine cyclodeaminase, domain 1"/>
    <property type="match status" value="1"/>
</dbReference>
<protein>
    <recommendedName>
        <fullName evidence="3">Ketimine reductase mu-crystallin</fullName>
        <ecNumber evidence="16">1.5.1.1</ecNumber>
        <ecNumber evidence="2">1.5.1.25</ecNumber>
    </recommendedName>
    <alternativeName>
        <fullName evidence="17">1-piperideine-2-carboxylate/1-pyrroline-2-carboxylate reductase</fullName>
    </alternativeName>
    <alternativeName>
        <fullName evidence="4">NADP-regulated thyroid-hormone-binding protein</fullName>
    </alternativeName>
</protein>
<evidence type="ECO:0000256" key="5">
    <source>
        <dbReference type="ARBA" id="ARBA00093190"/>
    </source>
</evidence>
<dbReference type="InterPro" id="IPR036291">
    <property type="entry name" value="NAD(P)-bd_dom_sf"/>
</dbReference>
<accession>A0A3B5K4X1</accession>
<dbReference type="OMA" id="VKIVNVH"/>
<evidence type="ECO:0000256" key="6">
    <source>
        <dbReference type="ARBA" id="ARBA00093197"/>
    </source>
</evidence>
<evidence type="ECO:0000256" key="1">
    <source>
        <dbReference type="ARBA" id="ARBA00008903"/>
    </source>
</evidence>
<dbReference type="STRING" id="31033.ENSTRUP00000048384"/>
<dbReference type="PANTHER" id="PTHR13812">
    <property type="entry name" value="KETIMINE REDUCTASE MU-CRYSTALLIN"/>
    <property type="match status" value="1"/>
</dbReference>
<comment type="catalytic activity">
    <reaction evidence="13">
        <text>L-proline + NAD(+) = 1-pyrroline-2-carboxylate + NADH + H(+)</text>
        <dbReference type="Rhea" id="RHEA:20321"/>
        <dbReference type="ChEBI" id="CHEBI:15378"/>
        <dbReference type="ChEBI" id="CHEBI:39785"/>
        <dbReference type="ChEBI" id="CHEBI:57540"/>
        <dbReference type="ChEBI" id="CHEBI:57945"/>
        <dbReference type="ChEBI" id="CHEBI:60039"/>
        <dbReference type="EC" id="1.5.1.1"/>
    </reaction>
    <physiologicalReaction direction="right-to-left" evidence="13">
        <dbReference type="Rhea" id="RHEA:20323"/>
    </physiologicalReaction>
</comment>
<dbReference type="InParanoid" id="A0A3B5K4X1"/>
<comment type="subunit">
    <text evidence="15">Homodimer. Binds the thyroid hormone triiodothyronine (T3); T3 binding inhibits enzymatic activity.</text>
</comment>
<comment type="catalytic activity">
    <reaction evidence="9">
        <text>(S)-cystathionine ketimine + NADPH + 2 H(+) = (3R,5S)-2,3,5,6,7-pentahydro-1,4-thiazepine-3,5-dicarboxylate + NADP(+)</text>
        <dbReference type="Rhea" id="RHEA:68036"/>
        <dbReference type="ChEBI" id="CHEBI:15378"/>
        <dbReference type="ChEBI" id="CHEBI:57783"/>
        <dbReference type="ChEBI" id="CHEBI:58349"/>
        <dbReference type="ChEBI" id="CHEBI:176808"/>
        <dbReference type="ChEBI" id="CHEBI:176810"/>
    </reaction>
    <physiologicalReaction direction="left-to-right" evidence="9">
        <dbReference type="Rhea" id="RHEA:68037"/>
    </physiologicalReaction>
</comment>
<dbReference type="Ensembl" id="ENSTRUT00000053748.2">
    <property type="protein sequence ID" value="ENSTRUP00000048384.2"/>
    <property type="gene ID" value="ENSTRUG00000016760.3"/>
</dbReference>